<dbReference type="EMBL" id="CP007032">
    <property type="protein sequence ID" value="AHF07006.1"/>
    <property type="molecule type" value="Genomic_DNA"/>
</dbReference>
<evidence type="ECO:0000313" key="2">
    <source>
        <dbReference type="Proteomes" id="UP000010847"/>
    </source>
</evidence>
<dbReference type="RefSeq" id="WP_006717035.1">
    <property type="nucleotide sequence ID" value="NZ_CP007032.1"/>
</dbReference>
<organism evidence="1 2">
    <name type="scientific">Desulfitobacterium metallireducens DSM 15288</name>
    <dbReference type="NCBI Taxonomy" id="871968"/>
    <lineage>
        <taxon>Bacteria</taxon>
        <taxon>Bacillati</taxon>
        <taxon>Bacillota</taxon>
        <taxon>Clostridia</taxon>
        <taxon>Eubacteriales</taxon>
        <taxon>Desulfitobacteriaceae</taxon>
        <taxon>Desulfitobacterium</taxon>
    </lineage>
</organism>
<reference evidence="1 2" key="1">
    <citation type="submission" date="2013-12" db="EMBL/GenBank/DDBJ databases">
        <authorList>
            <consortium name="DOE Joint Genome Institute"/>
            <person name="Smidt H."/>
            <person name="Huntemann M."/>
            <person name="Han J."/>
            <person name="Chen A."/>
            <person name="Kyrpides N."/>
            <person name="Mavromatis K."/>
            <person name="Markowitz V."/>
            <person name="Palaniappan K."/>
            <person name="Ivanova N."/>
            <person name="Schaumberg A."/>
            <person name="Pati A."/>
            <person name="Liolios K."/>
            <person name="Nordberg H.P."/>
            <person name="Cantor M.N."/>
            <person name="Hua S.X."/>
            <person name="Woyke T."/>
        </authorList>
    </citation>
    <scope>NUCLEOTIDE SEQUENCE [LARGE SCALE GENOMIC DNA]</scope>
    <source>
        <strain evidence="2">DSM 15288</strain>
    </source>
</reference>
<proteinExistence type="predicted"/>
<dbReference type="eggNOG" id="ENOG5032SZN">
    <property type="taxonomic scope" value="Bacteria"/>
</dbReference>
<dbReference type="Proteomes" id="UP000010847">
    <property type="component" value="Chromosome"/>
</dbReference>
<evidence type="ECO:0000313" key="1">
    <source>
        <dbReference type="EMBL" id="AHF07006.1"/>
    </source>
</evidence>
<dbReference type="KEGG" id="dmt:DESME_07955"/>
<name>W0ED46_9FIRM</name>
<dbReference type="OrthoDB" id="1753730at2"/>
<dbReference type="AlphaFoldDB" id="W0ED46"/>
<dbReference type="STRING" id="871968.DESME_07955"/>
<gene>
    <name evidence="1" type="ORF">DESME_07955</name>
</gene>
<protein>
    <submittedName>
        <fullName evidence="1">Uncharacterized protein</fullName>
    </submittedName>
</protein>
<accession>W0ED46</accession>
<sequence length="128" mass="15002">MIKAYTVGISSLYEGEDIEVRYRIFEDQELLCKESVMLEYRKPAIVGQVALMILLKELEKYRDKEIVIFINDPVIKEILRGTLTTKNKDVLQTSKEMQEKLSRFAHCEIRDVSATYEELAKWNEVLKP</sequence>
<keyword evidence="2" id="KW-1185">Reference proteome</keyword>
<dbReference type="HOGENOM" id="CLU_1956292_0_0_9"/>